<feature type="domain" description="VWFA" evidence="3">
    <location>
        <begin position="2330"/>
        <end position="2514"/>
    </location>
</feature>
<accession>A0A7Y9VST0</accession>
<dbReference type="SUPFAM" id="SSF51120">
    <property type="entry name" value="beta-Roll"/>
    <property type="match status" value="2"/>
</dbReference>
<comment type="caution">
    <text evidence="4">The sequence shown here is derived from an EMBL/GenBank/DDBJ whole genome shotgun (WGS) entry which is preliminary data.</text>
</comment>
<reference evidence="4 5" key="1">
    <citation type="submission" date="2020-07" db="EMBL/GenBank/DDBJ databases">
        <title>Exploring microbial biodiversity for novel pathways involved in the catabolism of aromatic compounds derived from lignin.</title>
        <authorList>
            <person name="Elkins J."/>
        </authorList>
    </citation>
    <scope>NUCLEOTIDE SEQUENCE [LARGE SCALE GENOMIC DNA]</scope>
    <source>
        <strain evidence="4 5">VanB</strain>
    </source>
</reference>
<dbReference type="RefSeq" id="WP_179692305.1">
    <property type="nucleotide sequence ID" value="NZ_JACCAT010000001.1"/>
</dbReference>
<dbReference type="Pfam" id="PF00353">
    <property type="entry name" value="HemolysinCabind"/>
    <property type="match status" value="2"/>
</dbReference>
<dbReference type="InterPro" id="IPR001343">
    <property type="entry name" value="Hemolysn_Ca-bd"/>
</dbReference>
<proteinExistence type="predicted"/>
<dbReference type="NCBIfam" id="TIGR03661">
    <property type="entry name" value="T1SS_VCA0849"/>
    <property type="match status" value="1"/>
</dbReference>
<feature type="compositionally biased region" description="Polar residues" evidence="2">
    <location>
        <begin position="2213"/>
        <end position="2223"/>
    </location>
</feature>
<dbReference type="SUPFAM" id="SSF53300">
    <property type="entry name" value="vWA-like"/>
    <property type="match status" value="1"/>
</dbReference>
<dbReference type="NCBIfam" id="TIGR01965">
    <property type="entry name" value="VCBS_repeat"/>
    <property type="match status" value="9"/>
</dbReference>
<dbReference type="Pfam" id="PF17963">
    <property type="entry name" value="Big_9"/>
    <property type="match status" value="8"/>
</dbReference>
<dbReference type="InterPro" id="IPR036465">
    <property type="entry name" value="vWFA_dom_sf"/>
</dbReference>
<dbReference type="SMART" id="SM00327">
    <property type="entry name" value="VWA"/>
    <property type="match status" value="1"/>
</dbReference>
<dbReference type="InterPro" id="IPR047777">
    <property type="entry name" value="LapA-like_RM"/>
</dbReference>
<dbReference type="GO" id="GO:0005509">
    <property type="term" value="F:calcium ion binding"/>
    <property type="evidence" value="ECO:0007669"/>
    <property type="project" value="InterPro"/>
</dbReference>
<dbReference type="InterPro" id="IPR010221">
    <property type="entry name" value="VCBS_dom"/>
</dbReference>
<dbReference type="Pfam" id="PF13519">
    <property type="entry name" value="VWA_2"/>
    <property type="match status" value="1"/>
</dbReference>
<name>A0A7Y9VST0_9PSED</name>
<organism evidence="4 5">
    <name type="scientific">Pseudomonas moraviensis</name>
    <dbReference type="NCBI Taxonomy" id="321662"/>
    <lineage>
        <taxon>Bacteria</taxon>
        <taxon>Pseudomonadati</taxon>
        <taxon>Pseudomonadota</taxon>
        <taxon>Gammaproteobacteria</taxon>
        <taxon>Pseudomonadales</taxon>
        <taxon>Pseudomonadaceae</taxon>
        <taxon>Pseudomonas</taxon>
    </lineage>
</organism>
<dbReference type="NCBIfam" id="NF033682">
    <property type="entry name" value="retention_LapA"/>
    <property type="match status" value="1"/>
</dbReference>
<dbReference type="InterPro" id="IPR011049">
    <property type="entry name" value="Serralysin-like_metalloprot_C"/>
</dbReference>
<dbReference type="InterPro" id="IPR019960">
    <property type="entry name" value="T1SS_VCA0849"/>
</dbReference>
<evidence type="ECO:0000256" key="1">
    <source>
        <dbReference type="ARBA" id="ARBA00022837"/>
    </source>
</evidence>
<dbReference type="CDD" id="cd00198">
    <property type="entry name" value="vWFA"/>
    <property type="match status" value="1"/>
</dbReference>
<evidence type="ECO:0000256" key="2">
    <source>
        <dbReference type="SAM" id="MobiDB-lite"/>
    </source>
</evidence>
<dbReference type="Proteomes" id="UP000553035">
    <property type="component" value="Unassembled WGS sequence"/>
</dbReference>
<dbReference type="PROSITE" id="PS50234">
    <property type="entry name" value="VWFA"/>
    <property type="match status" value="1"/>
</dbReference>
<protein>
    <submittedName>
        <fullName evidence="4">VCBS repeat-containing protein</fullName>
    </submittedName>
</protein>
<dbReference type="PRINTS" id="PR00313">
    <property type="entry name" value="CABNDNGRPT"/>
</dbReference>
<dbReference type="InterPro" id="IPR002035">
    <property type="entry name" value="VWF_A"/>
</dbReference>
<evidence type="ECO:0000313" key="4">
    <source>
        <dbReference type="EMBL" id="NYH07456.1"/>
    </source>
</evidence>
<evidence type="ECO:0000259" key="3">
    <source>
        <dbReference type="PROSITE" id="PS50234"/>
    </source>
</evidence>
<keyword evidence="1" id="KW-0106">Calcium</keyword>
<gene>
    <name evidence="4" type="ORF">GGI52_000499</name>
</gene>
<sequence>MATLIGIVTKVIGQVFVQSADGSRRALVEGDRLFAGDQLITGAEGAVAVHLQNGQELTLGRDSSLTMTGQLLADQAAHVNAPEAVTPSESQLTDVEQIQKAIAAGDDPTKTAEATAAGPGATGGAPGGLGGGHSFVLLTEVAGRVDPVIGFPTAGFNGIPEFPEERHNAVIDNGDGQAAPIVPPPPPVNNPVTLDGLSVPGGELTLNEANLPDGSAANPGALTQTGSFTVSAPDGLSSLSIGGINVIVGGVPIGFPQSITTQLGNTLTITGYNPATGTVSYSYTLNGNETHAAGDGANNLSEQFTVIAGDSNGDTATGTLDVNITDDVPKAFDDNNGTATETQLTLTGNVLTNDVQGADRVPVGENTGPITPGTFVGTYGTLVLNANGTYTYTLNTSDADFKNLHGGGNGTETFTYTLTDADGDTSTANLVLQIHNNDDPVVINGLNVEGGELTVYEKNLGDGSEPDSGALTQSGTFTITALDGVTTLTIGGIAVVTNGVAAGFPQSVTTPLGSTLTITGFNAATGVVSYSYTLVDNEAHPTANGANVLNEQFAVTVVDDNGTTANATLDVNIVDDLPKGVDDSNTGTASETNLTLTGNVLTNDVQGADRVPVGENAGPITAGTFTGTYGTLVLNANGTYTYTLNTSDADFKALHGGGNGTETFTYTITDADGDTSTANLVLQIHNNDDPVIINGLDVNGGELTVYEKNLSDGSSPDAPALTQSGTFTITALDGVTTLTIGGIAVVTNGVAAGFPQSTVTPLGSTLTITGFNAATGVVSYSYTLVDNEAHPTANGANVLNEQFAVTVVDDNGTTANATLDVNIVDDLPKGVDDSNAGTASETNLTLTGNVLTNDVQGADRVPVGENAGPITAGTFTGTYGTLVLNANGTYTYTLNTSDADFKNLHGGGNGTETFTYTITDADGDTSTANLVLQIHNNDDLVVINGLNVEGGELTVYEKNLGDGSAPDSGALTQSGTFTITALDGVTTLTIGGIAVVTNGVAAGFPQSTVTPLGSTLTITGFNAATGVVSYSYTLLDNEAHPTANGANVLNEQFAVTVVDDNGTTANATLDVNIVDDLPKGVDDSNAGTASESNLTLSGNVLTNDVQGADRVPVGENAGPITAGTFTGTYGTLVLNANGTYTYTLNTSDADFKNLHGGGNGTETFTYTITDADGDTSTANLVLQIHNNDDPVIINGLDVNGGELTVYEKNLSDGSSPDAPALTQSGTFTITALDGVTTLTIGGIAVVTNGVAAGFPQSTVTPLGSTLTITGFNAATGVVSYSYTLVDNEAHPTANGANVLNEQFAVTVVDDNGTTANATLDVNIVDDLPKGVDDSNAGTASETNLTLTGNVLTNDVQGADRVPVGENAGPITAGTFTGTYGTLVLNANGTYTYTLNTSDADFKNLHGGGNGTETFTYTITDADGDTSTANLVLNIHNNDDQVYLNGLDVNGGELTVYEKNLSDGTSPNTPALTQSGTFTVTALDGLQTLTVGGIAVITNGVAAGFPQSAVTPLGSTLTITGYDPATGVVSYSYTLVDNETHPTANGANSITENLNVVATDTDGSTATGQINVNIIDDLPTAKPDATSVQEGGTVSGNVLDNDIGGADGPAAGGAVVGVRAGSDTSTSAIGGLNSNINGTYGYLTLDANGNAVYHSNPNAVSGPGAVDVFVYTVRDSDGDESTTTITIDVSNSKLCAVSDTDVTVYEKALDLTKDGQDLAAGTVTGSDPTSTGETASGTLVGSVTGAVGAISYALVGSATGNYGQIVLNPNGTYTYTLTSPASTTPHADDGANPLTETFTYQATDSLGNVVTSTIVVNIVDDVPKAINDSNASTASETQLTLNGNVLTNDVQGADVVATGPNAGPITPGTFTGTYGTLVLNANGTYTYTLNTNDADFKNLHGGGNGTETFTYTLTDADGDTSTANLVLNIHNNDDPVVLNGLDVNGGELTVYEKNLSDGTSPNIPALTQSGTFTVTALDGLQTLTVGGIAVMTNGVAAGFPQSTVTPLGSTLTITGYNPTTGVVSYSYTLVDNETHPNANGANSITENFNVVATDTDGSTATGQINVNIIDDLPTAKADTGSVAEGGTVNISVLGNDISGADGAAIVVGVRAGGNTATSAIGGLNSNINGNYGYLTLDANGNAVYHNNPNSVSPPGATDTFTYTIRDSDGDESTTTITVNVADSKLVASTDQDVTVYEKALDLTRDGQDLAPGTVTGSDPSNTGETATGTLVGSVSGGSGAITYTLVGSATGTYGQIQLNADGTYTYTLTSAPKTTPNANDGPNTLSESFTYKATDALGNSTTSTIVVNIVDDVPKAVASDRSVAAVEIDSNILIVLDISGSMADASGVPGLSRLDLAKQAISALLDKYDDLGDVKVQLVTFSSNATDRTSVWVDVATAKTILAGLNAGGGTNYDAAVATMQTAFNTSGKLTGAQNVGYFFSDGKPNEGDINAADEAALKNFLDANNIKNYAIGLGSGVSNANLDPLAYDGITHTNTNAVVVTDLNQLNSVLSGTVEGAPVTGSFIGEGGTFGADGGFIKSIVVDGTTYTYDPKANGGQGSLVASGGANHGTFNTVNNTLSIATNNSGTLVVNLDTGDYSYTSQKTTTVVITENIGFTLSDNDGDLASSTLTVKVIPNAPPVAVDDHIITNVLSGNIVVPGELLLANDTDPNGDTLNATPTSFNTGWISKSADFTGTGAISFTGTNANTAANQNLANVRNSFSANAATMTAVLVVSGYLGAVTNTNANDEDRITVNLRQGETLNLDHNLAAGHITMEYSINGGAYIALADGQTLTATSDGVYQIHITNITNTTGSNANAAENYQLTMTLNYAGAHDITPDYHGTYTANDNHGGSDTANVTISYQDGHTLTGTSGDDVLVAGTGDNIINAGDGNDVLTAGSGNNELHGGAGNDLLYSGPGNDLLDGGTGIDTASYAHATVGVTVNLGLLGAQNTIGAGTDTLTGIENLVGSNFNDTLTGDNNNNVINGGLGNDILNGGGGDDLLIGGMGNNTLTGGPGADTFQWLKGNSGHDLVTDFTPGTDKLDLSQLLQGENGTSASLDDYLHFTVTGSGASVMTSIDVSAMAGATPNQTIDLAGVNLASHYGVTPGAGGLIASGHDTATIINGMLNDHSLKVDTV</sequence>
<feature type="region of interest" description="Disordered" evidence="2">
    <location>
        <begin position="2205"/>
        <end position="2226"/>
    </location>
</feature>
<feature type="region of interest" description="Disordered" evidence="2">
    <location>
        <begin position="104"/>
        <end position="126"/>
    </location>
</feature>
<evidence type="ECO:0000313" key="5">
    <source>
        <dbReference type="Proteomes" id="UP000553035"/>
    </source>
</evidence>
<dbReference type="EMBL" id="JACCAT010000001">
    <property type="protein sequence ID" value="NYH07456.1"/>
    <property type="molecule type" value="Genomic_DNA"/>
</dbReference>
<dbReference type="Gene3D" id="3.40.50.410">
    <property type="entry name" value="von Willebrand factor, type A domain"/>
    <property type="match status" value="1"/>
</dbReference>